<protein>
    <recommendedName>
        <fullName evidence="3">DUF4149 domain-containing protein</fullName>
    </recommendedName>
</protein>
<name>A0A6S6S595_9BACT</name>
<reference evidence="2" key="1">
    <citation type="submission" date="2020-01" db="EMBL/GenBank/DDBJ databases">
        <authorList>
            <person name="Meier V. D."/>
            <person name="Meier V D."/>
        </authorList>
    </citation>
    <scope>NUCLEOTIDE SEQUENCE</scope>
    <source>
        <strain evidence="2">HLG_WM_MAG_06</strain>
    </source>
</reference>
<keyword evidence="1" id="KW-0472">Membrane</keyword>
<feature type="transmembrane region" description="Helical" evidence="1">
    <location>
        <begin position="12"/>
        <end position="30"/>
    </location>
</feature>
<keyword evidence="1" id="KW-0812">Transmembrane</keyword>
<accession>A0A6S6S595</accession>
<dbReference type="EMBL" id="CACVAP010000020">
    <property type="protein sequence ID" value="CAA6799474.1"/>
    <property type="molecule type" value="Genomic_DNA"/>
</dbReference>
<organism evidence="2">
    <name type="scientific">uncultured Sulfurovum sp</name>
    <dbReference type="NCBI Taxonomy" id="269237"/>
    <lineage>
        <taxon>Bacteria</taxon>
        <taxon>Pseudomonadati</taxon>
        <taxon>Campylobacterota</taxon>
        <taxon>Epsilonproteobacteria</taxon>
        <taxon>Campylobacterales</taxon>
        <taxon>Sulfurovaceae</taxon>
        <taxon>Sulfurovum</taxon>
        <taxon>environmental samples</taxon>
    </lineage>
</organism>
<evidence type="ECO:0000256" key="1">
    <source>
        <dbReference type="SAM" id="Phobius"/>
    </source>
</evidence>
<evidence type="ECO:0000313" key="2">
    <source>
        <dbReference type="EMBL" id="CAA6799474.1"/>
    </source>
</evidence>
<proteinExistence type="predicted"/>
<keyword evidence="1" id="KW-1133">Transmembrane helix</keyword>
<evidence type="ECO:0008006" key="3">
    <source>
        <dbReference type="Google" id="ProtNLM"/>
    </source>
</evidence>
<feature type="transmembrane region" description="Helical" evidence="1">
    <location>
        <begin position="117"/>
        <end position="134"/>
    </location>
</feature>
<gene>
    <name evidence="2" type="ORF">HELGO_WM11639</name>
</gene>
<dbReference type="AlphaFoldDB" id="A0A6S6S595"/>
<feature type="transmembrane region" description="Helical" evidence="1">
    <location>
        <begin position="69"/>
        <end position="86"/>
    </location>
</feature>
<sequence length="137" mass="15175">MLEEMLMTHSTLNYSFIVFIVLGFLVPIIAKKPLGFKKASFIYTMVFQAIITMIAFSGIVALVSNDMPFTTPIIIMIAVFAVMIAIEISKHKSIKKGNLEDEATFAMLRSSFTKASVLNLIILVGFTVFMIVQSKGI</sequence>
<feature type="transmembrane region" description="Helical" evidence="1">
    <location>
        <begin position="42"/>
        <end position="63"/>
    </location>
</feature>